<feature type="non-terminal residue" evidence="4">
    <location>
        <position position="114"/>
    </location>
</feature>
<dbReference type="Pfam" id="PF01035">
    <property type="entry name" value="DNA_binding_1"/>
    <property type="match status" value="1"/>
</dbReference>
<comment type="caution">
    <text evidence="4">The sequence shown here is derived from an EMBL/GenBank/DDBJ whole genome shotgun (WGS) entry which is preliminary data.</text>
</comment>
<proteinExistence type="predicted"/>
<evidence type="ECO:0000313" key="4">
    <source>
        <dbReference type="EMBL" id="KPJ63140.1"/>
    </source>
</evidence>
<evidence type="ECO:0000313" key="5">
    <source>
        <dbReference type="Proteomes" id="UP000051861"/>
    </source>
</evidence>
<organism evidence="4 5">
    <name type="scientific">candidate division WOR-1 bacterium DG_54_3</name>
    <dbReference type="NCBI Taxonomy" id="1703775"/>
    <lineage>
        <taxon>Bacteria</taxon>
        <taxon>Bacillati</taxon>
        <taxon>Saganbacteria</taxon>
    </lineage>
</organism>
<evidence type="ECO:0000256" key="1">
    <source>
        <dbReference type="ARBA" id="ARBA00022763"/>
    </source>
</evidence>
<dbReference type="Gene3D" id="3.30.160.70">
    <property type="entry name" value="Methylated DNA-protein cysteine methyltransferase domain"/>
    <property type="match status" value="1"/>
</dbReference>
<accession>A0A0S7XL92</accession>
<feature type="domain" description="Methylated-DNA-[protein]-cysteine S-methyltransferase DNA binding" evidence="2">
    <location>
        <begin position="84"/>
        <end position="114"/>
    </location>
</feature>
<dbReference type="InterPro" id="IPR036631">
    <property type="entry name" value="MGMT_N_sf"/>
</dbReference>
<dbReference type="InterPro" id="IPR036217">
    <property type="entry name" value="MethylDNA_cys_MeTrfase_DNAb"/>
</dbReference>
<dbReference type="Pfam" id="PF02870">
    <property type="entry name" value="Methyltransf_1N"/>
    <property type="match status" value="1"/>
</dbReference>
<feature type="domain" description="Methylguanine DNA methyltransferase ribonuclease-like" evidence="3">
    <location>
        <begin position="3"/>
        <end position="78"/>
    </location>
</feature>
<dbReference type="AlphaFoldDB" id="A0A0S7XL92"/>
<evidence type="ECO:0000259" key="3">
    <source>
        <dbReference type="Pfam" id="PF02870"/>
    </source>
</evidence>
<dbReference type="InterPro" id="IPR008332">
    <property type="entry name" value="MethylG_MeTrfase_N"/>
</dbReference>
<dbReference type="EMBL" id="LIZX01000244">
    <property type="protein sequence ID" value="KPJ63140.1"/>
    <property type="molecule type" value="Genomic_DNA"/>
</dbReference>
<dbReference type="InterPro" id="IPR014048">
    <property type="entry name" value="MethylDNA_cys_MeTrfase_DNA-bd"/>
</dbReference>
<keyword evidence="1" id="KW-0227">DNA damage</keyword>
<dbReference type="Gene3D" id="1.10.10.10">
    <property type="entry name" value="Winged helix-like DNA-binding domain superfamily/Winged helix DNA-binding domain"/>
    <property type="match status" value="1"/>
</dbReference>
<dbReference type="PANTHER" id="PTHR10815:SF13">
    <property type="entry name" value="METHYLATED-DNA--PROTEIN-CYSTEINE METHYLTRANSFERASE"/>
    <property type="match status" value="1"/>
</dbReference>
<dbReference type="PANTHER" id="PTHR10815">
    <property type="entry name" value="METHYLATED-DNA--PROTEIN-CYSTEINE METHYLTRANSFERASE"/>
    <property type="match status" value="1"/>
</dbReference>
<reference evidence="4 5" key="1">
    <citation type="journal article" date="2015" name="Microbiome">
        <title>Genomic resolution of linkages in carbon, nitrogen, and sulfur cycling among widespread estuary sediment bacteria.</title>
        <authorList>
            <person name="Baker B.J."/>
            <person name="Lazar C.S."/>
            <person name="Teske A.P."/>
            <person name="Dick G.J."/>
        </authorList>
    </citation>
    <scope>NUCLEOTIDE SEQUENCE [LARGE SCALE GENOMIC DNA]</scope>
    <source>
        <strain evidence="4">DG_54_3</strain>
    </source>
</reference>
<dbReference type="SUPFAM" id="SSF46767">
    <property type="entry name" value="Methylated DNA-protein cysteine methyltransferase, C-terminal domain"/>
    <property type="match status" value="1"/>
</dbReference>
<name>A0A0S7XL92_UNCSA</name>
<dbReference type="SUPFAM" id="SSF53155">
    <property type="entry name" value="Methylated DNA-protein cysteine methyltransferase domain"/>
    <property type="match status" value="1"/>
</dbReference>
<sequence>MFRYSIFNTSLGHMGIVASAKGLHMVILPRKSEREIKEFLEGHYALELYRDEKKLGGIARKINSYLNGKIVTFREDLDVGGATPFEMRVWDTVYGIPYGEVRSYAWVAEQVGNP</sequence>
<dbReference type="GO" id="GO:0003908">
    <property type="term" value="F:methylated-DNA-[protein]-cysteine S-methyltransferase activity"/>
    <property type="evidence" value="ECO:0007669"/>
    <property type="project" value="InterPro"/>
</dbReference>
<evidence type="ECO:0000259" key="2">
    <source>
        <dbReference type="Pfam" id="PF01035"/>
    </source>
</evidence>
<dbReference type="InterPro" id="IPR036388">
    <property type="entry name" value="WH-like_DNA-bd_sf"/>
</dbReference>
<protein>
    <submittedName>
        <fullName evidence="4">Uncharacterized protein</fullName>
    </submittedName>
</protein>
<dbReference type="Proteomes" id="UP000051861">
    <property type="component" value="Unassembled WGS sequence"/>
</dbReference>
<gene>
    <name evidence="4" type="ORF">AMJ44_14705</name>
</gene>
<dbReference type="GO" id="GO:0006281">
    <property type="term" value="P:DNA repair"/>
    <property type="evidence" value="ECO:0007669"/>
    <property type="project" value="InterPro"/>
</dbReference>